<dbReference type="InterPro" id="IPR050832">
    <property type="entry name" value="Bact_Acetyltransf"/>
</dbReference>
<feature type="domain" description="N-acetyltransferase" evidence="3">
    <location>
        <begin position="2"/>
        <end position="148"/>
    </location>
</feature>
<keyword evidence="5" id="KW-1185">Reference proteome</keyword>
<evidence type="ECO:0000259" key="3">
    <source>
        <dbReference type="PROSITE" id="PS51186"/>
    </source>
</evidence>
<accession>A0A1J0WDG4</accession>
<keyword evidence="2" id="KW-0012">Acyltransferase</keyword>
<dbReference type="AlphaFoldDB" id="A0A1J0WDG4"/>
<dbReference type="GO" id="GO:0016747">
    <property type="term" value="F:acyltransferase activity, transferring groups other than amino-acyl groups"/>
    <property type="evidence" value="ECO:0007669"/>
    <property type="project" value="InterPro"/>
</dbReference>
<proteinExistence type="predicted"/>
<keyword evidence="1" id="KW-0808">Transferase</keyword>
<dbReference type="Proteomes" id="UP000181897">
    <property type="component" value="Chromosome"/>
</dbReference>
<sequence>MTHIRPMNESDVAQVHAMVCALAAHHGDTATLSPADLARDALGRDPWLSLLVAEDARGLSGYAALFPLAQLQFGVRGMDLHHLFVREERRGQGVAKALVAGAITLSRARGCRFLAVGTDPDNIPAQQTYGALGFDRAPQAGPRFRIKW</sequence>
<dbReference type="RefSeq" id="WP_071969616.1">
    <property type="nucleotide sequence ID" value="NZ_CP018076.1"/>
</dbReference>
<dbReference type="PROSITE" id="PS51186">
    <property type="entry name" value="GNAT"/>
    <property type="match status" value="1"/>
</dbReference>
<dbReference type="Gene3D" id="3.40.630.30">
    <property type="match status" value="1"/>
</dbReference>
<name>A0A1J0WDG4_9RHOB</name>
<evidence type="ECO:0000256" key="2">
    <source>
        <dbReference type="ARBA" id="ARBA00023315"/>
    </source>
</evidence>
<dbReference type="SUPFAM" id="SSF55729">
    <property type="entry name" value="Acyl-CoA N-acyltransferases (Nat)"/>
    <property type="match status" value="1"/>
</dbReference>
<evidence type="ECO:0000313" key="4">
    <source>
        <dbReference type="EMBL" id="APE42206.1"/>
    </source>
</evidence>
<gene>
    <name evidence="4" type="ORF">BOO69_01365</name>
</gene>
<dbReference type="PANTHER" id="PTHR43877">
    <property type="entry name" value="AMINOALKYLPHOSPHONATE N-ACETYLTRANSFERASE-RELATED-RELATED"/>
    <property type="match status" value="1"/>
</dbReference>
<reference evidence="4 5" key="1">
    <citation type="submission" date="2016-11" db="EMBL/GenBank/DDBJ databases">
        <title>Complete genome sequence of Sulfitobacter sp. AM1-D1, a toxic bacteria associated with marine dinoflagellate Alexandrium minutum in East China Sea.</title>
        <authorList>
            <person name="Yang Q."/>
            <person name="Zhang X."/>
            <person name="Tian X."/>
        </authorList>
    </citation>
    <scope>NUCLEOTIDE SEQUENCE [LARGE SCALE GENOMIC DNA]</scope>
    <source>
        <strain evidence="4 5">AM1-D1</strain>
    </source>
</reference>
<evidence type="ECO:0000256" key="1">
    <source>
        <dbReference type="ARBA" id="ARBA00022679"/>
    </source>
</evidence>
<dbReference type="Pfam" id="PF00583">
    <property type="entry name" value="Acetyltransf_1"/>
    <property type="match status" value="1"/>
</dbReference>
<dbReference type="KEGG" id="suam:BOO69_01365"/>
<evidence type="ECO:0000313" key="5">
    <source>
        <dbReference type="Proteomes" id="UP000181897"/>
    </source>
</evidence>
<dbReference type="InterPro" id="IPR000182">
    <property type="entry name" value="GNAT_dom"/>
</dbReference>
<dbReference type="InterPro" id="IPR016181">
    <property type="entry name" value="Acyl_CoA_acyltransferase"/>
</dbReference>
<organism evidence="4 5">
    <name type="scientific">Sulfitobacter alexandrii</name>
    <dbReference type="NCBI Taxonomy" id="1917485"/>
    <lineage>
        <taxon>Bacteria</taxon>
        <taxon>Pseudomonadati</taxon>
        <taxon>Pseudomonadota</taxon>
        <taxon>Alphaproteobacteria</taxon>
        <taxon>Rhodobacterales</taxon>
        <taxon>Roseobacteraceae</taxon>
        <taxon>Sulfitobacter</taxon>
    </lineage>
</organism>
<dbReference type="STRING" id="1917485.BOO69_01365"/>
<dbReference type="OrthoDB" id="7651332at2"/>
<dbReference type="EMBL" id="CP018076">
    <property type="protein sequence ID" value="APE42206.1"/>
    <property type="molecule type" value="Genomic_DNA"/>
</dbReference>
<protein>
    <recommendedName>
        <fullName evidence="3">N-acetyltransferase domain-containing protein</fullName>
    </recommendedName>
</protein>
<dbReference type="CDD" id="cd04301">
    <property type="entry name" value="NAT_SF"/>
    <property type="match status" value="1"/>
</dbReference>